<sequence length="143" mass="16180">MTFLPPYDARRPPSISGVALSSSLSPIKTKSCPKVTNPRILVLSHKSKPSTSKNLIKTGSRGRPSIKWLIENGLLDQNDDDPVLQKKRELQNRHRQKLSNKLTGLYNFVKDIKALIRRKNAPITLEDIHILLKKNGMNPCDFE</sequence>
<evidence type="ECO:0000313" key="3">
    <source>
        <dbReference type="WBParaSite" id="ACRNAN_scaffold360.g26031.t1"/>
    </source>
</evidence>
<feature type="region of interest" description="Disordered" evidence="1">
    <location>
        <begin position="1"/>
        <end position="20"/>
    </location>
</feature>
<protein>
    <submittedName>
        <fullName evidence="3">Uncharacterized protein</fullName>
    </submittedName>
</protein>
<dbReference type="WBParaSite" id="ACRNAN_scaffold360.g26031.t1">
    <property type="protein sequence ID" value="ACRNAN_scaffold360.g26031.t1"/>
    <property type="gene ID" value="ACRNAN_scaffold360.g26031"/>
</dbReference>
<evidence type="ECO:0000313" key="2">
    <source>
        <dbReference type="Proteomes" id="UP000887540"/>
    </source>
</evidence>
<organism evidence="2 3">
    <name type="scientific">Acrobeloides nanus</name>
    <dbReference type="NCBI Taxonomy" id="290746"/>
    <lineage>
        <taxon>Eukaryota</taxon>
        <taxon>Metazoa</taxon>
        <taxon>Ecdysozoa</taxon>
        <taxon>Nematoda</taxon>
        <taxon>Chromadorea</taxon>
        <taxon>Rhabditida</taxon>
        <taxon>Tylenchina</taxon>
        <taxon>Cephalobomorpha</taxon>
        <taxon>Cephaloboidea</taxon>
        <taxon>Cephalobidae</taxon>
        <taxon>Acrobeloides</taxon>
    </lineage>
</organism>
<reference evidence="3" key="1">
    <citation type="submission" date="2022-11" db="UniProtKB">
        <authorList>
            <consortium name="WormBaseParasite"/>
        </authorList>
    </citation>
    <scope>IDENTIFICATION</scope>
</reference>
<evidence type="ECO:0000256" key="1">
    <source>
        <dbReference type="SAM" id="MobiDB-lite"/>
    </source>
</evidence>
<dbReference type="Proteomes" id="UP000887540">
    <property type="component" value="Unplaced"/>
</dbReference>
<dbReference type="AlphaFoldDB" id="A0A914DSN3"/>
<proteinExistence type="predicted"/>
<name>A0A914DSN3_9BILA</name>
<keyword evidence="2" id="KW-1185">Reference proteome</keyword>
<accession>A0A914DSN3</accession>